<protein>
    <submittedName>
        <fullName evidence="1">Uncharacterized protein</fullName>
    </submittedName>
</protein>
<name>A0A4U5PP00_POPAL</name>
<dbReference type="EMBL" id="RCHU01000687">
    <property type="protein sequence ID" value="TKR98151.1"/>
    <property type="molecule type" value="Genomic_DNA"/>
</dbReference>
<gene>
    <name evidence="1" type="ORF">D5086_0000205800</name>
</gene>
<comment type="caution">
    <text evidence="1">The sequence shown here is derived from an EMBL/GenBank/DDBJ whole genome shotgun (WGS) entry which is preliminary data.</text>
</comment>
<reference evidence="1" key="1">
    <citation type="submission" date="2018-10" db="EMBL/GenBank/DDBJ databases">
        <title>Population genomic analysis revealed the cold adaptation of white poplar.</title>
        <authorList>
            <person name="Liu Y.-J."/>
        </authorList>
    </citation>
    <scope>NUCLEOTIDE SEQUENCE [LARGE SCALE GENOMIC DNA]</scope>
    <source>
        <strain evidence="1">PAL-ZL1</strain>
    </source>
</reference>
<accession>A0A4U5PP00</accession>
<organism evidence="1">
    <name type="scientific">Populus alba</name>
    <name type="common">White poplar</name>
    <dbReference type="NCBI Taxonomy" id="43335"/>
    <lineage>
        <taxon>Eukaryota</taxon>
        <taxon>Viridiplantae</taxon>
        <taxon>Streptophyta</taxon>
        <taxon>Embryophyta</taxon>
        <taxon>Tracheophyta</taxon>
        <taxon>Spermatophyta</taxon>
        <taxon>Magnoliopsida</taxon>
        <taxon>eudicotyledons</taxon>
        <taxon>Gunneridae</taxon>
        <taxon>Pentapetalae</taxon>
        <taxon>rosids</taxon>
        <taxon>fabids</taxon>
        <taxon>Malpighiales</taxon>
        <taxon>Salicaceae</taxon>
        <taxon>Saliceae</taxon>
        <taxon>Populus</taxon>
    </lineage>
</organism>
<dbReference type="AlphaFoldDB" id="A0A4U5PP00"/>
<proteinExistence type="predicted"/>
<evidence type="ECO:0000313" key="1">
    <source>
        <dbReference type="EMBL" id="TKR98151.1"/>
    </source>
</evidence>
<sequence length="122" mass="14468">MEGNGRLLRSHPLWDSNAYDDAHFLTRYIGFATYSSIFPSKMDKRKDIPSSKDWGRGNLRSQTFTTPVRWHVLRPFQIMLKACFFFNLHALRRLQENSARSMGWTELPYNLSSKHMERNLDR</sequence>